<feature type="region of interest" description="Disordered" evidence="1">
    <location>
        <begin position="272"/>
        <end position="293"/>
    </location>
</feature>
<organism evidence="2">
    <name type="scientific">Pyramimonas obovata</name>
    <dbReference type="NCBI Taxonomy" id="1411642"/>
    <lineage>
        <taxon>Eukaryota</taxon>
        <taxon>Viridiplantae</taxon>
        <taxon>Chlorophyta</taxon>
        <taxon>Pyramimonadophyceae</taxon>
        <taxon>Pyramimonadales</taxon>
        <taxon>Pyramimonadaceae</taxon>
        <taxon>Pyramimonas</taxon>
        <taxon>Pyramimonas incertae sedis</taxon>
    </lineage>
</organism>
<gene>
    <name evidence="2" type="ORF">POBO1169_LOCUS602</name>
</gene>
<proteinExistence type="predicted"/>
<evidence type="ECO:0000313" key="2">
    <source>
        <dbReference type="EMBL" id="CAD8648523.1"/>
    </source>
</evidence>
<sequence length="293" mass="31985">MPRFTRFLDGWVAQTVRPDYGRSTAILLSQVFFSYSSAKALLSAGLRYEALVVGLGGVLGAAYHSCEERMWCGAALTVNEWRLVNDFAFYTLLATFVAVASGLSTKWQTCVRVTLAAADVLILKLLGSNLQAQAFRAVLPFVLLAAIWNLSNLRRGCHADMLVGAAGLLTPALLLYASAHGDNDFDDLGAEPGQPHYRLASTPPTDHFWLFHSIWHGASIGAAHIALTCRVPRTGEAGERPRRANNPRRRAPARHWLAVLLIHYMPSTKARKAALKEATEGAPPPAVEDKKEN</sequence>
<evidence type="ECO:0000256" key="1">
    <source>
        <dbReference type="SAM" id="MobiDB-lite"/>
    </source>
</evidence>
<dbReference type="AlphaFoldDB" id="A0A7S0QTN6"/>
<name>A0A7S0QTN6_9CHLO</name>
<protein>
    <submittedName>
        <fullName evidence="2">Uncharacterized protein</fullName>
    </submittedName>
</protein>
<reference evidence="2" key="1">
    <citation type="submission" date="2021-01" db="EMBL/GenBank/DDBJ databases">
        <authorList>
            <person name="Corre E."/>
            <person name="Pelletier E."/>
            <person name="Niang G."/>
            <person name="Scheremetjew M."/>
            <person name="Finn R."/>
            <person name="Kale V."/>
            <person name="Holt S."/>
            <person name="Cochrane G."/>
            <person name="Meng A."/>
            <person name="Brown T."/>
            <person name="Cohen L."/>
        </authorList>
    </citation>
    <scope>NUCLEOTIDE SEQUENCE</scope>
    <source>
        <strain evidence="2">CCMP722</strain>
    </source>
</reference>
<dbReference type="EMBL" id="HBFA01001266">
    <property type="protein sequence ID" value="CAD8648523.1"/>
    <property type="molecule type" value="Transcribed_RNA"/>
</dbReference>
<accession>A0A7S0QTN6</accession>